<evidence type="ECO:0000256" key="1">
    <source>
        <dbReference type="ARBA" id="ARBA00005104"/>
    </source>
</evidence>
<keyword evidence="3" id="KW-0479">Metal-binding</keyword>
<comment type="pathway">
    <text evidence="1">Cofactor biosynthesis; riboflavin biosynthesis.</text>
</comment>
<dbReference type="SUPFAM" id="SSF142695">
    <property type="entry name" value="RibA-like"/>
    <property type="match status" value="1"/>
</dbReference>
<dbReference type="AlphaFoldDB" id="T1ALJ1"/>
<dbReference type="GO" id="GO:0005829">
    <property type="term" value="C:cytosol"/>
    <property type="evidence" value="ECO:0007669"/>
    <property type="project" value="TreeGrafter"/>
</dbReference>
<protein>
    <submittedName>
        <fullName evidence="5">3,4-dihydroxy-2-butanone 4-phosphate synthase/GTP cyclohydrolase II</fullName>
    </submittedName>
</protein>
<dbReference type="GO" id="GO:0046872">
    <property type="term" value="F:metal ion binding"/>
    <property type="evidence" value="ECO:0007669"/>
    <property type="project" value="UniProtKB-KW"/>
</dbReference>
<dbReference type="PANTHER" id="PTHR21327:SF18">
    <property type="entry name" value="3,4-DIHYDROXY-2-BUTANONE 4-PHOSPHATE SYNTHASE"/>
    <property type="match status" value="1"/>
</dbReference>
<dbReference type="InterPro" id="IPR036144">
    <property type="entry name" value="RibA-like_sf"/>
</dbReference>
<keyword evidence="5" id="KW-0378">Hydrolase</keyword>
<evidence type="ECO:0000313" key="5">
    <source>
        <dbReference type="EMBL" id="EQD58232.1"/>
    </source>
</evidence>
<name>T1ALJ1_9ZZZZ</name>
<organism evidence="5">
    <name type="scientific">mine drainage metagenome</name>
    <dbReference type="NCBI Taxonomy" id="410659"/>
    <lineage>
        <taxon>unclassified sequences</taxon>
        <taxon>metagenomes</taxon>
        <taxon>ecological metagenomes</taxon>
    </lineage>
</organism>
<feature type="domain" description="GTP cyclohydrolase II" evidence="4">
    <location>
        <begin position="4"/>
        <end position="173"/>
    </location>
</feature>
<dbReference type="EMBL" id="AUZZ01002991">
    <property type="protein sequence ID" value="EQD58232.1"/>
    <property type="molecule type" value="Genomic_DNA"/>
</dbReference>
<evidence type="ECO:0000259" key="4">
    <source>
        <dbReference type="Pfam" id="PF00925"/>
    </source>
</evidence>
<gene>
    <name evidence="5" type="ORF">B2A_04452</name>
</gene>
<comment type="caution">
    <text evidence="5">The sequence shown here is derived from an EMBL/GenBank/DDBJ whole genome shotgun (WGS) entry which is preliminary data.</text>
</comment>
<dbReference type="GO" id="GO:0016787">
    <property type="term" value="F:hydrolase activity"/>
    <property type="evidence" value="ECO:0007669"/>
    <property type="project" value="UniProtKB-KW"/>
</dbReference>
<proteinExistence type="predicted"/>
<dbReference type="GO" id="GO:0009231">
    <property type="term" value="P:riboflavin biosynthetic process"/>
    <property type="evidence" value="ECO:0007669"/>
    <property type="project" value="UniProtKB-KW"/>
</dbReference>
<dbReference type="Pfam" id="PF00925">
    <property type="entry name" value="GTP_cyclohydro2"/>
    <property type="match status" value="1"/>
</dbReference>
<accession>T1ALJ1</accession>
<feature type="non-terminal residue" evidence="5">
    <location>
        <position position="175"/>
    </location>
</feature>
<dbReference type="PANTHER" id="PTHR21327">
    <property type="entry name" value="GTP CYCLOHYDROLASE II-RELATED"/>
    <property type="match status" value="1"/>
</dbReference>
<evidence type="ECO:0000256" key="3">
    <source>
        <dbReference type="ARBA" id="ARBA00022723"/>
    </source>
</evidence>
<reference evidence="5" key="1">
    <citation type="submission" date="2013-08" db="EMBL/GenBank/DDBJ databases">
        <authorList>
            <person name="Mendez C."/>
            <person name="Richter M."/>
            <person name="Ferrer M."/>
            <person name="Sanchez J."/>
        </authorList>
    </citation>
    <scope>NUCLEOTIDE SEQUENCE</scope>
</reference>
<sequence length="175" mass="19301">MLASTPLPTEYGSWTYIVFGDMTNGQFHTAMVYGNAAKSLKKSSCMLLRVHSACGTSELFHATNCECREELEEALKCMRKAGSGIIIYMNQEGAGNGIEAKVKAYSKAFTWKNGKVVGARSKDGKPISIYDAYKSLGYPQENRSFAVSAAILKKLGVKKVKLMTNNPKKDRRIKE</sequence>
<reference evidence="5" key="2">
    <citation type="journal article" date="2014" name="ISME J.">
        <title>Microbial stratification in low pH oxic and suboxic macroscopic growths along an acid mine drainage.</title>
        <authorList>
            <person name="Mendez-Garcia C."/>
            <person name="Mesa V."/>
            <person name="Sprenger R.R."/>
            <person name="Richter M."/>
            <person name="Diez M.S."/>
            <person name="Solano J."/>
            <person name="Bargiela R."/>
            <person name="Golyshina O.V."/>
            <person name="Manteca A."/>
            <person name="Ramos J.L."/>
            <person name="Gallego J.R."/>
            <person name="Llorente I."/>
            <person name="Martins Dos Santos V.A."/>
            <person name="Jensen O.N."/>
            <person name="Pelaez A.I."/>
            <person name="Sanchez J."/>
            <person name="Ferrer M."/>
        </authorList>
    </citation>
    <scope>NUCLEOTIDE SEQUENCE</scope>
</reference>
<keyword evidence="2" id="KW-0686">Riboflavin biosynthesis</keyword>
<dbReference type="Gene3D" id="3.40.50.10990">
    <property type="entry name" value="GTP cyclohydrolase II"/>
    <property type="match status" value="1"/>
</dbReference>
<dbReference type="GO" id="GO:0008686">
    <property type="term" value="F:3,4-dihydroxy-2-butanone-4-phosphate synthase activity"/>
    <property type="evidence" value="ECO:0007669"/>
    <property type="project" value="TreeGrafter"/>
</dbReference>
<dbReference type="InterPro" id="IPR032677">
    <property type="entry name" value="GTP_cyclohydro_II"/>
</dbReference>
<evidence type="ECO:0000256" key="2">
    <source>
        <dbReference type="ARBA" id="ARBA00022619"/>
    </source>
</evidence>